<evidence type="ECO:0000256" key="4">
    <source>
        <dbReference type="ARBA" id="ARBA00022777"/>
    </source>
</evidence>
<evidence type="ECO:0000256" key="5">
    <source>
        <dbReference type="ARBA" id="ARBA00022840"/>
    </source>
</evidence>
<feature type="domain" description="Protein kinase" evidence="10">
    <location>
        <begin position="33"/>
        <end position="298"/>
    </location>
</feature>
<reference evidence="11" key="1">
    <citation type="submission" date="2021-01" db="EMBL/GenBank/DDBJ databases">
        <authorList>
            <person name="Corre E."/>
            <person name="Pelletier E."/>
            <person name="Niang G."/>
            <person name="Scheremetjew M."/>
            <person name="Finn R."/>
            <person name="Kale V."/>
            <person name="Holt S."/>
            <person name="Cochrane G."/>
            <person name="Meng A."/>
            <person name="Brown T."/>
            <person name="Cohen L."/>
        </authorList>
    </citation>
    <scope>NUCLEOTIDE SEQUENCE</scope>
    <source>
        <strain evidence="11">CCMP219</strain>
    </source>
</reference>
<dbReference type="EMBL" id="HBEC01044197">
    <property type="protein sequence ID" value="CAD8310251.1"/>
    <property type="molecule type" value="Transcribed_RNA"/>
</dbReference>
<evidence type="ECO:0000313" key="11">
    <source>
        <dbReference type="EMBL" id="CAD8310251.1"/>
    </source>
</evidence>
<dbReference type="InterPro" id="IPR000719">
    <property type="entry name" value="Prot_kinase_dom"/>
</dbReference>
<dbReference type="PROSITE" id="PS00108">
    <property type="entry name" value="PROTEIN_KINASE_ST"/>
    <property type="match status" value="1"/>
</dbReference>
<accession>A0A7R9W194</accession>
<keyword evidence="2" id="KW-0808">Transferase</keyword>
<feature type="cross-link" description="Glycyl lysine isopeptide (Lys-Gly) (interchain with G-Cter in SUMO2)" evidence="8">
    <location>
        <position position="159"/>
    </location>
</feature>
<feature type="binding site" evidence="7">
    <location>
        <begin position="110"/>
        <end position="112"/>
    </location>
    <ligand>
        <name>ATP</name>
        <dbReference type="ChEBI" id="CHEBI:30616"/>
    </ligand>
</feature>
<dbReference type="InterPro" id="IPR011009">
    <property type="entry name" value="Kinase-like_dom_sf"/>
</dbReference>
<dbReference type="InterPro" id="IPR030616">
    <property type="entry name" value="Aur-like"/>
</dbReference>
<dbReference type="Gene3D" id="1.10.510.10">
    <property type="entry name" value="Transferase(Phosphotransferase) domain 1"/>
    <property type="match status" value="1"/>
</dbReference>
<keyword evidence="5 7" id="KW-0067">ATP-binding</keyword>
<organism evidence="11">
    <name type="scientific">Chlamydomonas euryale</name>
    <dbReference type="NCBI Taxonomy" id="1486919"/>
    <lineage>
        <taxon>Eukaryota</taxon>
        <taxon>Viridiplantae</taxon>
        <taxon>Chlorophyta</taxon>
        <taxon>core chlorophytes</taxon>
        <taxon>Chlorophyceae</taxon>
        <taxon>CS clade</taxon>
        <taxon>Chlamydomonadales</taxon>
        <taxon>Chlamydomonadaceae</taxon>
        <taxon>Chlamydomonas</taxon>
    </lineage>
</organism>
<keyword evidence="1" id="KW-0723">Serine/threonine-protein kinase</keyword>
<dbReference type="Pfam" id="PF00069">
    <property type="entry name" value="Pkinase"/>
    <property type="match status" value="1"/>
</dbReference>
<evidence type="ECO:0000256" key="1">
    <source>
        <dbReference type="ARBA" id="ARBA00022527"/>
    </source>
</evidence>
<dbReference type="PROSITE" id="PS50011">
    <property type="entry name" value="PROTEIN_KINASE_DOM"/>
    <property type="match status" value="1"/>
</dbReference>
<evidence type="ECO:0000256" key="3">
    <source>
        <dbReference type="ARBA" id="ARBA00022741"/>
    </source>
</evidence>
<dbReference type="SMART" id="SM00220">
    <property type="entry name" value="S_TKc"/>
    <property type="match status" value="1"/>
</dbReference>
<feature type="compositionally biased region" description="Low complexity" evidence="9">
    <location>
        <begin position="324"/>
        <end position="333"/>
    </location>
</feature>
<proteinExistence type="predicted"/>
<dbReference type="AlphaFoldDB" id="A0A7R9W194"/>
<protein>
    <recommendedName>
        <fullName evidence="10">Protein kinase domain-containing protein</fullName>
    </recommendedName>
</protein>
<keyword evidence="3 7" id="KW-0547">Nucleotide-binding</keyword>
<evidence type="ECO:0000256" key="2">
    <source>
        <dbReference type="ARBA" id="ARBA00022679"/>
    </source>
</evidence>
<feature type="region of interest" description="Disordered" evidence="9">
    <location>
        <begin position="314"/>
        <end position="345"/>
    </location>
</feature>
<evidence type="ECO:0000256" key="8">
    <source>
        <dbReference type="PIRSR" id="PIRSR630616-3"/>
    </source>
</evidence>
<evidence type="ECO:0000256" key="9">
    <source>
        <dbReference type="SAM" id="MobiDB-lite"/>
    </source>
</evidence>
<feature type="binding site" evidence="7">
    <location>
        <position position="62"/>
    </location>
    <ligand>
        <name>ATP</name>
        <dbReference type="ChEBI" id="CHEBI:30616"/>
    </ligand>
</feature>
<dbReference type="GO" id="GO:0005524">
    <property type="term" value="F:ATP binding"/>
    <property type="evidence" value="ECO:0007669"/>
    <property type="project" value="UniProtKB-KW"/>
</dbReference>
<dbReference type="SUPFAM" id="SSF56112">
    <property type="entry name" value="Protein kinase-like (PK-like)"/>
    <property type="match status" value="1"/>
</dbReference>
<evidence type="ECO:0000256" key="7">
    <source>
        <dbReference type="PIRSR" id="PIRSR630616-2"/>
    </source>
</evidence>
<feature type="binding site" evidence="7">
    <location>
        <position position="175"/>
    </location>
    <ligand>
        <name>ATP</name>
        <dbReference type="ChEBI" id="CHEBI:30616"/>
    </ligand>
</feature>
<evidence type="ECO:0000256" key="6">
    <source>
        <dbReference type="PIRSR" id="PIRSR630616-1"/>
    </source>
</evidence>
<evidence type="ECO:0000259" key="10">
    <source>
        <dbReference type="PROSITE" id="PS50011"/>
    </source>
</evidence>
<dbReference type="PANTHER" id="PTHR24350">
    <property type="entry name" value="SERINE/THREONINE-PROTEIN KINASE IAL-RELATED"/>
    <property type="match status" value="1"/>
</dbReference>
<dbReference type="FunFam" id="1.10.510.10:FF:000813">
    <property type="entry name" value="Aurora-like kinase"/>
    <property type="match status" value="1"/>
</dbReference>
<dbReference type="GO" id="GO:0004674">
    <property type="term" value="F:protein serine/threonine kinase activity"/>
    <property type="evidence" value="ECO:0007669"/>
    <property type="project" value="UniProtKB-KW"/>
</dbReference>
<sequence>MLNERGAALRTITVTSTCPPSMARRGLWRVDQFRLLKKIGSGYASTVYLASCKTTGLQVALKLYHKTRLSELNCFQVSREIQIHASLDHPNILQLWAAFEDEHGIYLCTEYASKGDVFTDVERRGGSLTEPEAVRQVIHPFLSALIYLHGRKIMHRDIKPENVLFTEHRVLKLADFGLAIDLTEERAVTRAGTLDYMAPEVLRCPPKNSPHENKNNVYLHYNNSVDAWAVGVFAYELVVGLPPFAGDSQLDSVDRIMHSTPEFPEKMTELAKAFICQALKKHPGDRPTVIEMLHHPWIRSYQRRASVLTMSVPRQRRGSTAPYTDAPAPGLPTAAPPAGPPAGSTAVQAPLAAAANHSTLLPTDGPNPEDMSPEEIEDMINKLMVVKAAAAERDSSEVASQLGASQAVAARTS</sequence>
<feature type="active site" description="Proton acceptor" evidence="6">
    <location>
        <position position="157"/>
    </location>
</feature>
<keyword evidence="4" id="KW-0418">Kinase</keyword>
<feature type="region of interest" description="Disordered" evidence="9">
    <location>
        <begin position="392"/>
        <end position="413"/>
    </location>
</feature>
<dbReference type="FunFam" id="3.30.200.20:FF:000042">
    <property type="entry name" value="Aurora kinase A"/>
    <property type="match status" value="1"/>
</dbReference>
<gene>
    <name evidence="11" type="ORF">CEUR00632_LOCUS20597</name>
</gene>
<dbReference type="InterPro" id="IPR008271">
    <property type="entry name" value="Ser/Thr_kinase_AS"/>
</dbReference>
<name>A0A7R9W194_9CHLO</name>
<feature type="binding site" evidence="7">
    <location>
        <begin position="161"/>
        <end position="162"/>
    </location>
    <ligand>
        <name>ATP</name>
        <dbReference type="ChEBI" id="CHEBI:30616"/>
    </ligand>
</feature>